<keyword evidence="4" id="KW-1185">Reference proteome</keyword>
<feature type="non-terminal residue" evidence="3">
    <location>
        <position position="1248"/>
    </location>
</feature>
<dbReference type="InterPro" id="IPR001810">
    <property type="entry name" value="F-box_dom"/>
</dbReference>
<dbReference type="Gene3D" id="3.80.10.10">
    <property type="entry name" value="Ribonuclease Inhibitor"/>
    <property type="match status" value="1"/>
</dbReference>
<dbReference type="SUPFAM" id="SSF81383">
    <property type="entry name" value="F-box domain"/>
    <property type="match status" value="1"/>
</dbReference>
<name>J0DCF4_AURST</name>
<dbReference type="InParanoid" id="J0DCF4"/>
<protein>
    <recommendedName>
        <fullName evidence="2">F-box domain-containing protein</fullName>
    </recommendedName>
</protein>
<evidence type="ECO:0000256" key="1">
    <source>
        <dbReference type="SAM" id="MobiDB-lite"/>
    </source>
</evidence>
<evidence type="ECO:0000313" key="3">
    <source>
        <dbReference type="EMBL" id="EJD39789.1"/>
    </source>
</evidence>
<feature type="region of interest" description="Disordered" evidence="1">
    <location>
        <begin position="1"/>
        <end position="20"/>
    </location>
</feature>
<feature type="compositionally biased region" description="Basic and acidic residues" evidence="1">
    <location>
        <begin position="11"/>
        <end position="20"/>
    </location>
</feature>
<dbReference type="eggNOG" id="ENOG502RCA3">
    <property type="taxonomic scope" value="Eukaryota"/>
</dbReference>
<proteinExistence type="predicted"/>
<dbReference type="InterPro" id="IPR036047">
    <property type="entry name" value="F-box-like_dom_sf"/>
</dbReference>
<dbReference type="PANTHER" id="PTHR38926">
    <property type="entry name" value="F-BOX DOMAIN CONTAINING PROTEIN, EXPRESSED"/>
    <property type="match status" value="1"/>
</dbReference>
<evidence type="ECO:0000259" key="2">
    <source>
        <dbReference type="Pfam" id="PF12937"/>
    </source>
</evidence>
<dbReference type="OrthoDB" id="2884925at2759"/>
<dbReference type="PANTHER" id="PTHR38926:SF5">
    <property type="entry name" value="F-BOX AND LEUCINE-RICH REPEAT PROTEIN 6"/>
    <property type="match status" value="1"/>
</dbReference>
<gene>
    <name evidence="3" type="ORF">AURDEDRAFT_128118</name>
</gene>
<dbReference type="EMBL" id="JH687810">
    <property type="protein sequence ID" value="EJD39789.1"/>
    <property type="molecule type" value="Genomic_DNA"/>
</dbReference>
<accession>J0DCF4</accession>
<dbReference type="Proteomes" id="UP000006514">
    <property type="component" value="Unassembled WGS sequence"/>
</dbReference>
<dbReference type="SUPFAM" id="SSF52047">
    <property type="entry name" value="RNI-like"/>
    <property type="match status" value="1"/>
</dbReference>
<sequence>MALSRTGNHPVELRGPSHPDPEGIIQACLLEHMHHLRHIEWDPPMNSIPVTIPAPLLEALVSFNYELDIPSDFLGGVPQRLQTLDVRRARFPTTCPAPSTLTSLKLDAPQDRDAASTFTGLFALCPNLQSLRLSGLDVVFAALLPQGPAPPSLTTLELSSLDSDYDLSEHYFDWRTDNLVQVSLEQQSAAVAHLGRLLEGAHHLCILRDTYLEMAELTVRGPAGRTHTIKFEDEDEDVARTANMLLAVQSSLQRVTAVDLPITSLGTLLPVLAVLPKLRSLTLSVEPNISTADDSEVETHNFTWDGFDVLSRLPTLEEVSLDVFCPGEGDCPLSFEDARDLLVRIASLDVRTLPAISIKGFPEDVVSDLMLPEFDGVHAAQIDQMSDAIMGTAIASIRELLHAANENSITNRVPAEVLTACFLLLPFSGRLRVSHVCRSWRAAALCRPDVWTNISISYGMGNKAEVLRMALSRTGGRPVDLKIESIYPLPFAALEDILEPYWSQIRFLGWSPSRPSILWRLPAPHLKYLHCYNRDGLQIPPDFLGGRRGTLRVLYFGSSSLPPVCPALSTLVNLHIRDMKDTKDPASYRMLFVLCPQLESLSLCGLDDHVSRFLPEGPAPASLRELTLESVGSCDLRRPYAAWESGTLRLVALHMRYGPRPDFARFFRDAQVLSISCAGSNNELCLLTSEHPGEVFHSVRLCENYLPRLAGAVYAAKDVLRGVHTVRISATALDAFLPVLAVLDGLKSITIQVVARQRPRPFQTEEDSGPLPPSEYTFDWEPLFTFLPRLEHFVLCLETVTVQVLRPWYDPAHPAKADDLRGLLAGLNTHLTLLNVGDGLRVEFQGFSEDAVRLAVSSPLCLGRLFGAMSPIHSQCTNCVATGVREYAPSTHITDILNLLTDETSSILRDLVLDWSESNNILQMALSRTGNHPVVIRGSLGPDPEGVVAQCLQEHLSHIKRIRCIIKSNILPVSVAAPFLETISRVDYHLDLPVDFLGGKPARLGTLHLFTASFPATCPALSTVTNLTLDSPREEDHAATYAQLFDLCPNLRRLRLNDLQMGFAGLLPRGPAPSSLRTLELVSLDDGYDLTPHFLAWRTDQLRDVSLDHEAESLPQLEAFLDGALALDVCIEYDLYRAYFIARGAAGRTYSVTVADPAGDAVCAAEMVRGAKAGLRGVRTIQVPVSALAAFVPVLAELPALKKLGVFIKVRSRAAETDATHPFPWSALAVLQRAKEVFPGLEKIQLEV</sequence>
<feature type="domain" description="F-box" evidence="2">
    <location>
        <begin position="412"/>
        <end position="456"/>
    </location>
</feature>
<dbReference type="SUPFAM" id="SSF52058">
    <property type="entry name" value="L domain-like"/>
    <property type="match status" value="1"/>
</dbReference>
<reference evidence="4" key="1">
    <citation type="journal article" date="2012" name="Science">
        <title>The Paleozoic origin of enzymatic lignin decomposition reconstructed from 31 fungal genomes.</title>
        <authorList>
            <person name="Floudas D."/>
            <person name="Binder M."/>
            <person name="Riley R."/>
            <person name="Barry K."/>
            <person name="Blanchette R.A."/>
            <person name="Henrissat B."/>
            <person name="Martinez A.T."/>
            <person name="Otillar R."/>
            <person name="Spatafora J.W."/>
            <person name="Yadav J.S."/>
            <person name="Aerts A."/>
            <person name="Benoit I."/>
            <person name="Boyd A."/>
            <person name="Carlson A."/>
            <person name="Copeland A."/>
            <person name="Coutinho P.M."/>
            <person name="de Vries R.P."/>
            <person name="Ferreira P."/>
            <person name="Findley K."/>
            <person name="Foster B."/>
            <person name="Gaskell J."/>
            <person name="Glotzer D."/>
            <person name="Gorecki P."/>
            <person name="Heitman J."/>
            <person name="Hesse C."/>
            <person name="Hori C."/>
            <person name="Igarashi K."/>
            <person name="Jurgens J.A."/>
            <person name="Kallen N."/>
            <person name="Kersten P."/>
            <person name="Kohler A."/>
            <person name="Kuees U."/>
            <person name="Kumar T.K.A."/>
            <person name="Kuo A."/>
            <person name="LaButti K."/>
            <person name="Larrondo L.F."/>
            <person name="Lindquist E."/>
            <person name="Ling A."/>
            <person name="Lombard V."/>
            <person name="Lucas S."/>
            <person name="Lundell T."/>
            <person name="Martin R."/>
            <person name="McLaughlin D.J."/>
            <person name="Morgenstern I."/>
            <person name="Morin E."/>
            <person name="Murat C."/>
            <person name="Nagy L.G."/>
            <person name="Nolan M."/>
            <person name="Ohm R.A."/>
            <person name="Patyshakuliyeva A."/>
            <person name="Rokas A."/>
            <person name="Ruiz-Duenas F.J."/>
            <person name="Sabat G."/>
            <person name="Salamov A."/>
            <person name="Samejima M."/>
            <person name="Schmutz J."/>
            <person name="Slot J.C."/>
            <person name="St John F."/>
            <person name="Stenlid J."/>
            <person name="Sun H."/>
            <person name="Sun S."/>
            <person name="Syed K."/>
            <person name="Tsang A."/>
            <person name="Wiebenga A."/>
            <person name="Young D."/>
            <person name="Pisabarro A."/>
            <person name="Eastwood D.C."/>
            <person name="Martin F."/>
            <person name="Cullen D."/>
            <person name="Grigoriev I.V."/>
            <person name="Hibbett D.S."/>
        </authorList>
    </citation>
    <scope>NUCLEOTIDE SEQUENCE [LARGE SCALE GENOMIC DNA]</scope>
    <source>
        <strain evidence="4">TFB10046</strain>
    </source>
</reference>
<dbReference type="KEGG" id="adl:AURDEDRAFT_128118"/>
<organism evidence="3 4">
    <name type="scientific">Auricularia subglabra (strain TFB-10046 / SS5)</name>
    <name type="common">White-rot fungus</name>
    <name type="synonym">Auricularia delicata (strain TFB10046)</name>
    <dbReference type="NCBI Taxonomy" id="717982"/>
    <lineage>
        <taxon>Eukaryota</taxon>
        <taxon>Fungi</taxon>
        <taxon>Dikarya</taxon>
        <taxon>Basidiomycota</taxon>
        <taxon>Agaricomycotina</taxon>
        <taxon>Agaricomycetes</taxon>
        <taxon>Auriculariales</taxon>
        <taxon>Auriculariaceae</taxon>
        <taxon>Auricularia</taxon>
    </lineage>
</organism>
<dbReference type="Gene3D" id="1.20.1280.50">
    <property type="match status" value="1"/>
</dbReference>
<dbReference type="InterPro" id="IPR032675">
    <property type="entry name" value="LRR_dom_sf"/>
</dbReference>
<dbReference type="Pfam" id="PF12937">
    <property type="entry name" value="F-box-like"/>
    <property type="match status" value="1"/>
</dbReference>
<dbReference type="AlphaFoldDB" id="J0DCF4"/>
<evidence type="ECO:0000313" key="4">
    <source>
        <dbReference type="Proteomes" id="UP000006514"/>
    </source>
</evidence>